<evidence type="ECO:0000313" key="2">
    <source>
        <dbReference type="Proteomes" id="UP001054857"/>
    </source>
</evidence>
<accession>A0AAD3DSP8</accession>
<keyword evidence="2" id="KW-1185">Reference proteome</keyword>
<proteinExistence type="predicted"/>
<feature type="non-terminal residue" evidence="1">
    <location>
        <position position="216"/>
    </location>
</feature>
<dbReference type="EMBL" id="BMAR01000009">
    <property type="protein sequence ID" value="GFR45196.1"/>
    <property type="molecule type" value="Genomic_DNA"/>
</dbReference>
<reference evidence="1 2" key="1">
    <citation type="journal article" date="2021" name="Sci. Rep.">
        <title>Genome sequencing of the multicellular alga Astrephomene provides insights into convergent evolution of germ-soma differentiation.</title>
        <authorList>
            <person name="Yamashita S."/>
            <person name="Yamamoto K."/>
            <person name="Matsuzaki R."/>
            <person name="Suzuki S."/>
            <person name="Yamaguchi H."/>
            <person name="Hirooka S."/>
            <person name="Minakuchi Y."/>
            <person name="Miyagishima S."/>
            <person name="Kawachi M."/>
            <person name="Toyoda A."/>
            <person name="Nozaki H."/>
        </authorList>
    </citation>
    <scope>NUCLEOTIDE SEQUENCE [LARGE SCALE GENOMIC DNA]</scope>
    <source>
        <strain evidence="1 2">NIES-4017</strain>
    </source>
</reference>
<protein>
    <submittedName>
        <fullName evidence="1">Uncharacterized protein</fullName>
    </submittedName>
</protein>
<sequence>PTIYCIGGVSGSGKTYLRECHNLLSKLPFIDIADVYADYPGIGREAARIELLDRLEQQLQEDAESSVCVEAFFAPGKAQRRCIEDLAAEYNVKVRFIWCAATRQKCLRRVWSDAQYEDYDRHLARVDFINEVPDRYFQTRMGEEEPYLVDGYCQECHDWPYEPPACCVCGCDMEAPVCFTCAVNSNLRFNCSARTCRQAMSGRRPRRHRPHYSGYY</sequence>
<organism evidence="1 2">
    <name type="scientific">Astrephomene gubernaculifera</name>
    <dbReference type="NCBI Taxonomy" id="47775"/>
    <lineage>
        <taxon>Eukaryota</taxon>
        <taxon>Viridiplantae</taxon>
        <taxon>Chlorophyta</taxon>
        <taxon>core chlorophytes</taxon>
        <taxon>Chlorophyceae</taxon>
        <taxon>CS clade</taxon>
        <taxon>Chlamydomonadales</taxon>
        <taxon>Astrephomenaceae</taxon>
        <taxon>Astrephomene</taxon>
    </lineage>
</organism>
<name>A0AAD3DSP8_9CHLO</name>
<dbReference type="AlphaFoldDB" id="A0AAD3DSP8"/>
<comment type="caution">
    <text evidence="1">The sequence shown here is derived from an EMBL/GenBank/DDBJ whole genome shotgun (WGS) entry which is preliminary data.</text>
</comment>
<evidence type="ECO:0000313" key="1">
    <source>
        <dbReference type="EMBL" id="GFR45196.1"/>
    </source>
</evidence>
<dbReference type="Gene3D" id="3.40.50.300">
    <property type="entry name" value="P-loop containing nucleotide triphosphate hydrolases"/>
    <property type="match status" value="1"/>
</dbReference>
<gene>
    <name evidence="1" type="ORF">Agub_g6587</name>
</gene>
<dbReference type="SUPFAM" id="SSF52540">
    <property type="entry name" value="P-loop containing nucleoside triphosphate hydrolases"/>
    <property type="match status" value="1"/>
</dbReference>
<dbReference type="InterPro" id="IPR027417">
    <property type="entry name" value="P-loop_NTPase"/>
</dbReference>
<dbReference type="Proteomes" id="UP001054857">
    <property type="component" value="Unassembled WGS sequence"/>
</dbReference>